<feature type="non-terminal residue" evidence="2">
    <location>
        <position position="1"/>
    </location>
</feature>
<gene>
    <name evidence="2" type="ORF">MSPICULIGERA_LOCUS13124</name>
    <name evidence="1" type="ORF">MSPICULIGERA_LOCUS4414</name>
</gene>
<accession>A0AA36CVR6</accession>
<sequence length="94" mass="11121">MTPLTKYMLDQHLQKFKKEELRRKRVAADRKARRENVTIDFDATPEDKAPIGKAKGKELLDARGCLKGKHLSRHREKILQKDHEMCFTMECPWE</sequence>
<keyword evidence="3" id="KW-1185">Reference proteome</keyword>
<dbReference type="EMBL" id="CATQJA010002633">
    <property type="protein sequence ID" value="CAJ0574797.1"/>
    <property type="molecule type" value="Genomic_DNA"/>
</dbReference>
<reference evidence="2" key="1">
    <citation type="submission" date="2023-06" db="EMBL/GenBank/DDBJ databases">
        <authorList>
            <person name="Delattre M."/>
        </authorList>
    </citation>
    <scope>NUCLEOTIDE SEQUENCE</scope>
    <source>
        <strain evidence="2">AF72</strain>
    </source>
</reference>
<dbReference type="EMBL" id="CATQJA010001101">
    <property type="protein sequence ID" value="CAJ0565786.1"/>
    <property type="molecule type" value="Genomic_DNA"/>
</dbReference>
<protein>
    <submittedName>
        <fullName evidence="2">Uncharacterized protein</fullName>
    </submittedName>
</protein>
<evidence type="ECO:0000313" key="2">
    <source>
        <dbReference type="EMBL" id="CAJ0574797.1"/>
    </source>
</evidence>
<dbReference type="Proteomes" id="UP001177023">
    <property type="component" value="Unassembled WGS sequence"/>
</dbReference>
<dbReference type="AlphaFoldDB" id="A0AA36CVR6"/>
<evidence type="ECO:0000313" key="3">
    <source>
        <dbReference type="Proteomes" id="UP001177023"/>
    </source>
</evidence>
<evidence type="ECO:0000313" key="1">
    <source>
        <dbReference type="EMBL" id="CAJ0565786.1"/>
    </source>
</evidence>
<name>A0AA36CVR6_9BILA</name>
<proteinExistence type="predicted"/>
<comment type="caution">
    <text evidence="2">The sequence shown here is derived from an EMBL/GenBank/DDBJ whole genome shotgun (WGS) entry which is preliminary data.</text>
</comment>
<organism evidence="2 3">
    <name type="scientific">Mesorhabditis spiculigera</name>
    <dbReference type="NCBI Taxonomy" id="96644"/>
    <lineage>
        <taxon>Eukaryota</taxon>
        <taxon>Metazoa</taxon>
        <taxon>Ecdysozoa</taxon>
        <taxon>Nematoda</taxon>
        <taxon>Chromadorea</taxon>
        <taxon>Rhabditida</taxon>
        <taxon>Rhabditina</taxon>
        <taxon>Rhabditomorpha</taxon>
        <taxon>Rhabditoidea</taxon>
        <taxon>Rhabditidae</taxon>
        <taxon>Mesorhabditinae</taxon>
        <taxon>Mesorhabditis</taxon>
    </lineage>
</organism>